<dbReference type="NCBIfam" id="NF046063">
    <property type="entry name" value="oxepin_alt"/>
    <property type="match status" value="1"/>
</dbReference>
<reference evidence="8 9" key="1">
    <citation type="submission" date="2017-07" db="EMBL/GenBank/DDBJ databases">
        <title>Draft sequence of Rhodococcus enclensis 23b-28.</title>
        <authorList>
            <person name="Besaury L."/>
            <person name="Sancelme M."/>
            <person name="Amato P."/>
            <person name="Lallement A."/>
            <person name="Delort A.-M."/>
        </authorList>
    </citation>
    <scope>NUCLEOTIDE SEQUENCE [LARGE SCALE GENOMIC DNA]</scope>
    <source>
        <strain evidence="8 9">23b-28</strain>
    </source>
</reference>
<dbReference type="CDD" id="cd06558">
    <property type="entry name" value="crotonase-like"/>
    <property type="match status" value="1"/>
</dbReference>
<dbReference type="InterPro" id="IPR001753">
    <property type="entry name" value="Enoyl-CoA_hydra/iso"/>
</dbReference>
<dbReference type="Gene3D" id="1.10.12.10">
    <property type="entry name" value="Lyase 2-enoyl-coa Hydratase, Chain A, domain 2"/>
    <property type="match status" value="1"/>
</dbReference>
<comment type="caution">
    <text evidence="8">The sequence shown here is derived from an EMBL/GenBank/DDBJ whole genome shotgun (WGS) entry which is preliminary data.</text>
</comment>
<dbReference type="Proteomes" id="UP000230886">
    <property type="component" value="Unassembled WGS sequence"/>
</dbReference>
<accession>A0A2A5J0C6</accession>
<dbReference type="EC" id="4.2.1.17" evidence="8"/>
<dbReference type="Pfam" id="PF00378">
    <property type="entry name" value="ECH_1"/>
    <property type="match status" value="1"/>
</dbReference>
<evidence type="ECO:0000313" key="9">
    <source>
        <dbReference type="Proteomes" id="UP000230886"/>
    </source>
</evidence>
<comment type="function">
    <text evidence="1">Could possibly oxidize fatty acids using specific components.</text>
</comment>
<comment type="similarity">
    <text evidence="2 6">Belongs to the enoyl-CoA hydratase/isomerase family.</text>
</comment>
<dbReference type="EMBL" id="NOVD01000058">
    <property type="protein sequence ID" value="PCK23038.1"/>
    <property type="molecule type" value="Genomic_DNA"/>
</dbReference>
<dbReference type="PANTHER" id="PTHR43459">
    <property type="entry name" value="ENOYL-COA HYDRATASE"/>
    <property type="match status" value="1"/>
</dbReference>
<protein>
    <submittedName>
        <fullName evidence="8">Enoyl-CoA hydratase</fullName>
        <ecNumber evidence="8">4.2.1.17</ecNumber>
    </submittedName>
</protein>
<gene>
    <name evidence="8" type="ORF">CHR55_31015</name>
</gene>
<name>A0A2A5J0C6_RHOSG</name>
<dbReference type="AlphaFoldDB" id="A0A2A5J0C6"/>
<dbReference type="InterPro" id="IPR029045">
    <property type="entry name" value="ClpP/crotonase-like_dom_sf"/>
</dbReference>
<dbReference type="PROSITE" id="PS00166">
    <property type="entry name" value="ENOYL_COA_HYDRATASE"/>
    <property type="match status" value="1"/>
</dbReference>
<dbReference type="Gene3D" id="3.90.226.10">
    <property type="entry name" value="2-enoyl-CoA Hydratase, Chain A, domain 1"/>
    <property type="match status" value="1"/>
</dbReference>
<organism evidence="8 9">
    <name type="scientific">Rhodococcus qingshengii</name>
    <dbReference type="NCBI Taxonomy" id="334542"/>
    <lineage>
        <taxon>Bacteria</taxon>
        <taxon>Bacillati</taxon>
        <taxon>Actinomycetota</taxon>
        <taxon>Actinomycetes</taxon>
        <taxon>Mycobacteriales</taxon>
        <taxon>Nocardiaceae</taxon>
        <taxon>Rhodococcus</taxon>
        <taxon>Rhodococcus erythropolis group</taxon>
    </lineage>
</organism>
<dbReference type="SUPFAM" id="SSF52096">
    <property type="entry name" value="ClpP/crotonase"/>
    <property type="match status" value="1"/>
</dbReference>
<dbReference type="GO" id="GO:0006631">
    <property type="term" value="P:fatty acid metabolic process"/>
    <property type="evidence" value="ECO:0007669"/>
    <property type="project" value="UniProtKB-KW"/>
</dbReference>
<evidence type="ECO:0000256" key="7">
    <source>
        <dbReference type="SAM" id="MobiDB-lite"/>
    </source>
</evidence>
<evidence type="ECO:0000256" key="5">
    <source>
        <dbReference type="ARBA" id="ARBA00023717"/>
    </source>
</evidence>
<evidence type="ECO:0000256" key="4">
    <source>
        <dbReference type="ARBA" id="ARBA00023709"/>
    </source>
</evidence>
<evidence type="ECO:0000256" key="3">
    <source>
        <dbReference type="ARBA" id="ARBA00022832"/>
    </source>
</evidence>
<dbReference type="GO" id="GO:0018812">
    <property type="term" value="F:3-hydroxyacyl-CoA dehydratase activity"/>
    <property type="evidence" value="ECO:0007669"/>
    <property type="project" value="RHEA"/>
</dbReference>
<dbReference type="RefSeq" id="WP_099698831.1">
    <property type="nucleotide sequence ID" value="NZ_NOVD01000058.1"/>
</dbReference>
<sequence>MTSEILLSRHEGPVLVLTINNPAARNSIGPEFFEAATDALALAASDPTVGAVVFTGAGGFFSSGGNLNQLAENRLLGKDVRRARIELLHQFIRSVRESPKPILSAVEGGAAGAGMAVAVACDLVISARNAFFSASYIKAGLSPDGGITSLLSESVSRQTVTEMCLTGDRLSAERMMALGTVTRVTDPGGAEAAAIELGRQLASGPERATARILALCRTAHSLSLEQQLDREAEAMVVSQGDPEAAEGIAAVRERRPANFAALRGDPYAPRRLGSGQNPSTQSTQAGR</sequence>
<keyword evidence="8" id="KW-0456">Lyase</keyword>
<dbReference type="NCBIfam" id="NF005700">
    <property type="entry name" value="PRK07511.1"/>
    <property type="match status" value="1"/>
</dbReference>
<dbReference type="InterPro" id="IPR014748">
    <property type="entry name" value="Enoyl-CoA_hydra_C"/>
</dbReference>
<evidence type="ECO:0000256" key="6">
    <source>
        <dbReference type="RuleBase" id="RU003707"/>
    </source>
</evidence>
<dbReference type="InterPro" id="IPR018376">
    <property type="entry name" value="Enoyl-CoA_hyd/isom_CS"/>
</dbReference>
<evidence type="ECO:0000313" key="8">
    <source>
        <dbReference type="EMBL" id="PCK23038.1"/>
    </source>
</evidence>
<feature type="region of interest" description="Disordered" evidence="7">
    <location>
        <begin position="260"/>
        <end position="287"/>
    </location>
</feature>
<keyword evidence="3" id="KW-0443">Lipid metabolism</keyword>
<evidence type="ECO:0000256" key="1">
    <source>
        <dbReference type="ARBA" id="ARBA00002994"/>
    </source>
</evidence>
<keyword evidence="3" id="KW-0276">Fatty acid metabolism</keyword>
<evidence type="ECO:0000256" key="2">
    <source>
        <dbReference type="ARBA" id="ARBA00005254"/>
    </source>
</evidence>
<proteinExistence type="inferred from homology"/>
<feature type="compositionally biased region" description="Polar residues" evidence="7">
    <location>
        <begin position="274"/>
        <end position="287"/>
    </location>
</feature>
<comment type="catalytic activity">
    <reaction evidence="4">
        <text>a (3S)-3-hydroxyacyl-CoA = a (2E)-enoyl-CoA + H2O</text>
        <dbReference type="Rhea" id="RHEA:16105"/>
        <dbReference type="ChEBI" id="CHEBI:15377"/>
        <dbReference type="ChEBI" id="CHEBI:57318"/>
        <dbReference type="ChEBI" id="CHEBI:58856"/>
        <dbReference type="EC" id="4.2.1.17"/>
    </reaction>
</comment>
<comment type="catalytic activity">
    <reaction evidence="5">
        <text>a 4-saturated-(3S)-3-hydroxyacyl-CoA = a (3E)-enoyl-CoA + H2O</text>
        <dbReference type="Rhea" id="RHEA:20724"/>
        <dbReference type="ChEBI" id="CHEBI:15377"/>
        <dbReference type="ChEBI" id="CHEBI:58521"/>
        <dbReference type="ChEBI" id="CHEBI:137480"/>
        <dbReference type="EC" id="4.2.1.17"/>
    </reaction>
</comment>
<dbReference type="PANTHER" id="PTHR43459:SF1">
    <property type="entry name" value="EG:BACN32G11.4 PROTEIN"/>
    <property type="match status" value="1"/>
</dbReference>